<evidence type="ECO:0000313" key="4">
    <source>
        <dbReference type="Proteomes" id="UP000318582"/>
    </source>
</evidence>
<organism evidence="3 4">
    <name type="scientific">Powellomyces hirtus</name>
    <dbReference type="NCBI Taxonomy" id="109895"/>
    <lineage>
        <taxon>Eukaryota</taxon>
        <taxon>Fungi</taxon>
        <taxon>Fungi incertae sedis</taxon>
        <taxon>Chytridiomycota</taxon>
        <taxon>Chytridiomycota incertae sedis</taxon>
        <taxon>Chytridiomycetes</taxon>
        <taxon>Spizellomycetales</taxon>
        <taxon>Powellomycetaceae</taxon>
        <taxon>Powellomyces</taxon>
    </lineage>
</organism>
<evidence type="ECO:0000313" key="3">
    <source>
        <dbReference type="EMBL" id="TPX62262.1"/>
    </source>
</evidence>
<feature type="compositionally biased region" description="Polar residues" evidence="2">
    <location>
        <begin position="81"/>
        <end position="90"/>
    </location>
</feature>
<gene>
    <name evidence="3" type="ORF">PhCBS80983_g00493</name>
</gene>
<dbReference type="EMBL" id="QEAQ01000003">
    <property type="protein sequence ID" value="TPX62262.1"/>
    <property type="molecule type" value="Genomic_DNA"/>
</dbReference>
<keyword evidence="1" id="KW-0175">Coiled coil</keyword>
<evidence type="ECO:0000256" key="1">
    <source>
        <dbReference type="SAM" id="Coils"/>
    </source>
</evidence>
<dbReference type="Proteomes" id="UP000318582">
    <property type="component" value="Unassembled WGS sequence"/>
</dbReference>
<keyword evidence="4" id="KW-1185">Reference proteome</keyword>
<feature type="region of interest" description="Disordered" evidence="2">
    <location>
        <begin position="81"/>
        <end position="104"/>
    </location>
</feature>
<evidence type="ECO:0000256" key="2">
    <source>
        <dbReference type="SAM" id="MobiDB-lite"/>
    </source>
</evidence>
<comment type="caution">
    <text evidence="3">The sequence shown here is derived from an EMBL/GenBank/DDBJ whole genome shotgun (WGS) entry which is preliminary data.</text>
</comment>
<proteinExistence type="predicted"/>
<reference evidence="3 4" key="1">
    <citation type="journal article" date="2019" name="Sci. Rep.">
        <title>Comparative genomics of chytrid fungi reveal insights into the obligate biotrophic and pathogenic lifestyle of Synchytrium endobioticum.</title>
        <authorList>
            <person name="van de Vossenberg B.T.L.H."/>
            <person name="Warris S."/>
            <person name="Nguyen H.D.T."/>
            <person name="van Gent-Pelzer M.P.E."/>
            <person name="Joly D.L."/>
            <person name="van de Geest H.C."/>
            <person name="Bonants P.J.M."/>
            <person name="Smith D.S."/>
            <person name="Levesque C.A."/>
            <person name="van der Lee T.A.J."/>
        </authorList>
    </citation>
    <scope>NUCLEOTIDE SEQUENCE [LARGE SCALE GENOMIC DNA]</scope>
    <source>
        <strain evidence="3 4">CBS 809.83</strain>
    </source>
</reference>
<accession>A0A507EEQ5</accession>
<protein>
    <submittedName>
        <fullName evidence="3">Uncharacterized protein</fullName>
    </submittedName>
</protein>
<name>A0A507EEQ5_9FUNG</name>
<sequence length="104" mass="11448">MEEQAAEALVQQRGFEAELKHEVHGLVQTLDVLKKKNAALPIPDEERTQKIEALASSVATLEQELIRSESQHDEVIAEQLSHMTKSSESLNLGRKGSGSSRDGQ</sequence>
<dbReference type="AlphaFoldDB" id="A0A507EEQ5"/>
<feature type="coiled-coil region" evidence="1">
    <location>
        <begin position="51"/>
        <end position="78"/>
    </location>
</feature>